<proteinExistence type="predicted"/>
<organism evidence="2 3">
    <name type="scientific">Methanomethylophilus alvi</name>
    <dbReference type="NCBI Taxonomy" id="1291540"/>
    <lineage>
        <taxon>Archaea</taxon>
        <taxon>Methanobacteriati</taxon>
        <taxon>Thermoplasmatota</taxon>
        <taxon>Thermoplasmata</taxon>
        <taxon>Methanomassiliicoccales</taxon>
        <taxon>Methanomethylophilaceae</taxon>
        <taxon>Methanomethylophilus</taxon>
    </lineage>
</organism>
<dbReference type="AlphaFoldDB" id="A0A3G3IHU3"/>
<dbReference type="RefSeq" id="WP_015505183.1">
    <property type="nucleotide sequence ID" value="NZ_CP017686.1"/>
</dbReference>
<evidence type="ECO:0000256" key="1">
    <source>
        <dbReference type="SAM" id="MobiDB-lite"/>
    </source>
</evidence>
<dbReference type="GeneID" id="41322066"/>
<gene>
    <name evidence="2" type="ORF">BKD89_06345</name>
</gene>
<sequence length="115" mass="12341">MSAAPSVRGPDISGTGPSPDGETATAEDPGNMKTKCESGNGRTDIIMRPRDGGTVPMIFELKRSASEKDLEADADGAISQIHERKYYMGMKGRVVLFGISFWVKVPKVKVEIVGI</sequence>
<dbReference type="EMBL" id="CP017686">
    <property type="protein sequence ID" value="AYQ55416.1"/>
    <property type="molecule type" value="Genomic_DNA"/>
</dbReference>
<dbReference type="Pfam" id="PF08011">
    <property type="entry name" value="PDDEXK_9"/>
    <property type="match status" value="1"/>
</dbReference>
<evidence type="ECO:0000313" key="2">
    <source>
        <dbReference type="EMBL" id="AYQ55416.1"/>
    </source>
</evidence>
<evidence type="ECO:0000313" key="3">
    <source>
        <dbReference type="Proteomes" id="UP000273278"/>
    </source>
</evidence>
<reference evidence="2 3" key="1">
    <citation type="submission" date="2016-10" db="EMBL/GenBank/DDBJ databases">
        <title>Complete genome of the TMA-utilizing, human hosted archaeon Methanomethylophilus alvus Gen. nov, sp. nov., strain Mx-05, derived from a pure culture.</title>
        <authorList>
            <person name="Brugere J.-F."/>
            <person name="Ben Hania W."/>
            <person name="Chaudhary P.P."/>
            <person name="Gaci N."/>
            <person name="Borrel G."/>
            <person name="Cao Van Tuat L."/>
            <person name="Fardeau M.-L."/>
            <person name="Harris H.M.B."/>
            <person name="O'Toole P.W."/>
            <person name="Ollivier B."/>
        </authorList>
    </citation>
    <scope>NUCLEOTIDE SEQUENCE [LARGE SCALE GENOMIC DNA]</scope>
    <source>
        <strain evidence="2 3">Mx-05</strain>
    </source>
</reference>
<accession>A0A3G3IHU3</accession>
<name>A0A3G3IHU3_9ARCH</name>
<dbReference type="Proteomes" id="UP000273278">
    <property type="component" value="Chromosome"/>
</dbReference>
<feature type="region of interest" description="Disordered" evidence="1">
    <location>
        <begin position="1"/>
        <end position="51"/>
    </location>
</feature>
<dbReference type="InterPro" id="IPR012547">
    <property type="entry name" value="PDDEXK_9"/>
</dbReference>
<protein>
    <submittedName>
        <fullName evidence="2">Uncharacterized protein</fullName>
    </submittedName>
</protein>